<evidence type="ECO:0000256" key="1">
    <source>
        <dbReference type="SAM" id="MobiDB-lite"/>
    </source>
</evidence>
<feature type="region of interest" description="Disordered" evidence="1">
    <location>
        <begin position="250"/>
        <end position="269"/>
    </location>
</feature>
<gene>
    <name evidence="2" type="ORF">PCOR1329_LOCUS48099</name>
</gene>
<feature type="region of interest" description="Disordered" evidence="1">
    <location>
        <begin position="103"/>
        <end position="128"/>
    </location>
</feature>
<accession>A0ABN9UFD9</accession>
<dbReference type="Proteomes" id="UP001189429">
    <property type="component" value="Unassembled WGS sequence"/>
</dbReference>
<evidence type="ECO:0000313" key="3">
    <source>
        <dbReference type="Proteomes" id="UP001189429"/>
    </source>
</evidence>
<name>A0ABN9UFD9_9DINO</name>
<feature type="region of interest" description="Disordered" evidence="1">
    <location>
        <begin position="200"/>
        <end position="239"/>
    </location>
</feature>
<reference evidence="2" key="1">
    <citation type="submission" date="2023-10" db="EMBL/GenBank/DDBJ databases">
        <authorList>
            <person name="Chen Y."/>
            <person name="Shah S."/>
            <person name="Dougan E. K."/>
            <person name="Thang M."/>
            <person name="Chan C."/>
        </authorList>
    </citation>
    <scope>NUCLEOTIDE SEQUENCE [LARGE SCALE GENOMIC DNA]</scope>
</reference>
<organism evidence="2 3">
    <name type="scientific">Prorocentrum cordatum</name>
    <dbReference type="NCBI Taxonomy" id="2364126"/>
    <lineage>
        <taxon>Eukaryota</taxon>
        <taxon>Sar</taxon>
        <taxon>Alveolata</taxon>
        <taxon>Dinophyceae</taxon>
        <taxon>Prorocentrales</taxon>
        <taxon>Prorocentraceae</taxon>
        <taxon>Prorocentrum</taxon>
    </lineage>
</organism>
<keyword evidence="3" id="KW-1185">Reference proteome</keyword>
<sequence length="269" mass="28896">MLDPRCASSFSLPSKTAVDAVPRDAARKLFAAPQTGAMTVTGKPPATENMRCVYQIGVAKSRYMPVLITASSPIGSSTSRQLHPPLKTIDFLENKELNKIVGDSSKSGRLKQPDVRRSEGTAYSNNFQGHTGRRLEEAARPLVGPEAQGAFSSSLAGLVAPGVTSFPMTTSLDHFGAPYRVLEAANQGSSQMWRPQTQLMTQAQSQSLPAIHQPSRAGQEDCQSSGGPPRAPRGWRGEALPGLELGHHVQGASAMPGMRWPRHGNFKER</sequence>
<comment type="caution">
    <text evidence="2">The sequence shown here is derived from an EMBL/GenBank/DDBJ whole genome shotgun (WGS) entry which is preliminary data.</text>
</comment>
<evidence type="ECO:0000313" key="2">
    <source>
        <dbReference type="EMBL" id="CAK0858253.1"/>
    </source>
</evidence>
<proteinExistence type="predicted"/>
<dbReference type="EMBL" id="CAUYUJ010015804">
    <property type="protein sequence ID" value="CAK0858253.1"/>
    <property type="molecule type" value="Genomic_DNA"/>
</dbReference>
<protein>
    <submittedName>
        <fullName evidence="2">Uncharacterized protein</fullName>
    </submittedName>
</protein>
<feature type="compositionally biased region" description="Basic residues" evidence="1">
    <location>
        <begin position="260"/>
        <end position="269"/>
    </location>
</feature>